<sequence length="136" mass="14861">MAEHSDVVDRIDSLMKRRRSFVAKTASSNESVSTPLPASDDNDLPVLTEVVSAEAAVSEVSPDRFDETQVSLLASDIAHAIGQQLTYELPTLLEATLLNAGEELRAGITSTMETALRDFIARRKQLRLPLDEPNPN</sequence>
<organism evidence="2 3">
    <name type="scientific">Candidatus Propionivibrio dominans</name>
    <dbReference type="NCBI Taxonomy" id="2954373"/>
    <lineage>
        <taxon>Bacteria</taxon>
        <taxon>Pseudomonadati</taxon>
        <taxon>Pseudomonadota</taxon>
        <taxon>Betaproteobacteria</taxon>
        <taxon>Rhodocyclales</taxon>
        <taxon>Rhodocyclaceae</taxon>
        <taxon>Propionivibrio</taxon>
    </lineage>
</organism>
<feature type="compositionally biased region" description="Polar residues" evidence="1">
    <location>
        <begin position="25"/>
        <end position="36"/>
    </location>
</feature>
<gene>
    <name evidence="2" type="ORF">IPJ48_08765</name>
</gene>
<comment type="caution">
    <text evidence="2">The sequence shown here is derived from an EMBL/GenBank/DDBJ whole genome shotgun (WGS) entry which is preliminary data.</text>
</comment>
<feature type="region of interest" description="Disordered" evidence="1">
    <location>
        <begin position="22"/>
        <end position="43"/>
    </location>
</feature>
<reference evidence="2" key="1">
    <citation type="submission" date="2020-10" db="EMBL/GenBank/DDBJ databases">
        <title>Connecting structure to function with the recovery of over 1000 high-quality activated sludge metagenome-assembled genomes encoding full-length rRNA genes using long-read sequencing.</title>
        <authorList>
            <person name="Singleton C.M."/>
            <person name="Petriglieri F."/>
            <person name="Kristensen J.M."/>
            <person name="Kirkegaard R.H."/>
            <person name="Michaelsen T.Y."/>
            <person name="Andersen M.H."/>
            <person name="Karst S.M."/>
            <person name="Dueholm M.S."/>
            <person name="Nielsen P.H."/>
            <person name="Albertsen M."/>
        </authorList>
    </citation>
    <scope>NUCLEOTIDE SEQUENCE</scope>
    <source>
        <strain evidence="2">EsbW_18-Q3-R4-48_MAXAC.044</strain>
    </source>
</reference>
<accession>A0A9D7ICM9</accession>
<dbReference type="AlphaFoldDB" id="A0A9D7ICM9"/>
<name>A0A9D7ICM9_9RHOO</name>
<evidence type="ECO:0000256" key="1">
    <source>
        <dbReference type="SAM" id="MobiDB-lite"/>
    </source>
</evidence>
<evidence type="ECO:0000313" key="2">
    <source>
        <dbReference type="EMBL" id="MBK7423170.1"/>
    </source>
</evidence>
<proteinExistence type="predicted"/>
<protein>
    <submittedName>
        <fullName evidence="2">Uncharacterized protein</fullName>
    </submittedName>
</protein>
<dbReference type="Proteomes" id="UP000886602">
    <property type="component" value="Unassembled WGS sequence"/>
</dbReference>
<dbReference type="EMBL" id="JADJNC010000011">
    <property type="protein sequence ID" value="MBK7423170.1"/>
    <property type="molecule type" value="Genomic_DNA"/>
</dbReference>
<evidence type="ECO:0000313" key="3">
    <source>
        <dbReference type="Proteomes" id="UP000886602"/>
    </source>
</evidence>